<keyword evidence="6" id="KW-0809">Transit peptide</keyword>
<dbReference type="InterPro" id="IPR003205">
    <property type="entry name" value="Cyt_c_oxidase_su8"/>
</dbReference>
<evidence type="ECO:0000256" key="1">
    <source>
        <dbReference type="ARBA" id="ARBA00004434"/>
    </source>
</evidence>
<evidence type="ECO:0000256" key="4">
    <source>
        <dbReference type="ARBA" id="ARBA00022692"/>
    </source>
</evidence>
<keyword evidence="7 10" id="KW-1133">Transmembrane helix</keyword>
<dbReference type="GO" id="GO:0005743">
    <property type="term" value="C:mitochondrial inner membrane"/>
    <property type="evidence" value="ECO:0007669"/>
    <property type="project" value="UniProtKB-SubCell"/>
</dbReference>
<sequence length="66" mass="7241">MSSALTRLVRLPNLLQAPVRRGIVTRPAKSPVSAREAVIAISSFVVCFLGPAGWVLTNMETYKKRD</sequence>
<keyword evidence="5" id="KW-0999">Mitochondrion inner membrane</keyword>
<evidence type="ECO:0000256" key="8">
    <source>
        <dbReference type="ARBA" id="ARBA00023128"/>
    </source>
</evidence>
<dbReference type="AlphaFoldDB" id="A0A974CXL3"/>
<proteinExistence type="inferred from homology"/>
<dbReference type="GO" id="GO:0006123">
    <property type="term" value="P:mitochondrial electron transport, cytochrome c to oxygen"/>
    <property type="evidence" value="ECO:0007669"/>
    <property type="project" value="InterPro"/>
</dbReference>
<evidence type="ECO:0000256" key="2">
    <source>
        <dbReference type="ARBA" id="ARBA00004673"/>
    </source>
</evidence>
<reference evidence="12" key="1">
    <citation type="journal article" date="2016" name="Nature">
        <title>Genome evolution in the allotetraploid frog Xenopus laevis.</title>
        <authorList>
            <person name="Session A.M."/>
            <person name="Uno Y."/>
            <person name="Kwon T."/>
            <person name="Chapman J.A."/>
            <person name="Toyoda A."/>
            <person name="Takahashi S."/>
            <person name="Fukui A."/>
            <person name="Hikosaka A."/>
            <person name="Suzuki A."/>
            <person name="Kondo M."/>
            <person name="van Heeringen S.J."/>
            <person name="Quigley I."/>
            <person name="Heinz S."/>
            <person name="Ogino H."/>
            <person name="Ochi H."/>
            <person name="Hellsten U."/>
            <person name="Lyons J.B."/>
            <person name="Simakov O."/>
            <person name="Putnam N."/>
            <person name="Stites J."/>
            <person name="Kuroki Y."/>
            <person name="Tanaka T."/>
            <person name="Michiue T."/>
            <person name="Watanabe M."/>
            <person name="Bogdanovic O."/>
            <person name="Lister R."/>
            <person name="Georgiou G."/>
            <person name="Paranjpe S.S."/>
            <person name="van Kruijsbergen I."/>
            <person name="Shu S."/>
            <person name="Carlson J."/>
            <person name="Kinoshita T."/>
            <person name="Ohta Y."/>
            <person name="Mawaribuchi S."/>
            <person name="Jenkins J."/>
            <person name="Grimwood J."/>
            <person name="Schmutz J."/>
            <person name="Mitros T."/>
            <person name="Mozaffari S.V."/>
            <person name="Suzuki Y."/>
            <person name="Haramoto Y."/>
            <person name="Yamamoto T.S."/>
            <person name="Takagi C."/>
            <person name="Heald R."/>
            <person name="Miller K."/>
            <person name="Haudenschild C."/>
            <person name="Kitzman J."/>
            <person name="Nakayama T."/>
            <person name="Izutsu Y."/>
            <person name="Robert J."/>
            <person name="Fortriede J."/>
            <person name="Burns K."/>
            <person name="Lotay V."/>
            <person name="Karimi K."/>
            <person name="Yasuoka Y."/>
            <person name="Dichmann D.S."/>
            <person name="Flajnik M.F."/>
            <person name="Houston D.W."/>
            <person name="Shendure J."/>
            <person name="DuPasquier L."/>
            <person name="Vize P.D."/>
            <person name="Zorn A.M."/>
            <person name="Ito M."/>
            <person name="Marcotte E.M."/>
            <person name="Wallingford J.B."/>
            <person name="Ito Y."/>
            <person name="Asashima M."/>
            <person name="Ueno N."/>
            <person name="Matsuda Y."/>
            <person name="Veenstra G.J."/>
            <person name="Fujiyama A."/>
            <person name="Harland R.M."/>
            <person name="Taira M."/>
            <person name="Rokhsar D.S."/>
        </authorList>
    </citation>
    <scope>NUCLEOTIDE SEQUENCE [LARGE SCALE GENOMIC DNA]</scope>
    <source>
        <strain evidence="12">J</strain>
    </source>
</reference>
<dbReference type="FunFam" id="4.10.81.10:FF:000001">
    <property type="entry name" value="Cytochrome c oxidase subunit 8B, mitochondrial"/>
    <property type="match status" value="1"/>
</dbReference>
<dbReference type="Pfam" id="PF02285">
    <property type="entry name" value="COX8"/>
    <property type="match status" value="1"/>
</dbReference>
<dbReference type="EMBL" id="CM004473">
    <property type="protein sequence ID" value="OCT81713.1"/>
    <property type="molecule type" value="Genomic_DNA"/>
</dbReference>
<evidence type="ECO:0000256" key="7">
    <source>
        <dbReference type="ARBA" id="ARBA00022989"/>
    </source>
</evidence>
<keyword evidence="9 10" id="KW-0472">Membrane</keyword>
<dbReference type="PANTHER" id="PTHR16717">
    <property type="entry name" value="CYTOCHROME C OXIDASE POLYPEPTIDE VIII"/>
    <property type="match status" value="1"/>
</dbReference>
<dbReference type="InterPro" id="IPR036548">
    <property type="entry name" value="Cyt_c_oxidase_su8_sf"/>
</dbReference>
<keyword evidence="8" id="KW-0496">Mitochondrion</keyword>
<comment type="similarity">
    <text evidence="3">Belongs to the cytochrome c oxidase VIII family.</text>
</comment>
<evidence type="ECO:0000256" key="3">
    <source>
        <dbReference type="ARBA" id="ARBA00010117"/>
    </source>
</evidence>
<comment type="pathway">
    <text evidence="2">Energy metabolism; oxidative phosphorylation.</text>
</comment>
<feature type="transmembrane region" description="Helical" evidence="10">
    <location>
        <begin position="37"/>
        <end position="56"/>
    </location>
</feature>
<evidence type="ECO:0000256" key="6">
    <source>
        <dbReference type="ARBA" id="ARBA00022946"/>
    </source>
</evidence>
<dbReference type="GO" id="GO:0045277">
    <property type="term" value="C:respiratory chain complex IV"/>
    <property type="evidence" value="ECO:0007669"/>
    <property type="project" value="InterPro"/>
</dbReference>
<evidence type="ECO:0000256" key="5">
    <source>
        <dbReference type="ARBA" id="ARBA00022792"/>
    </source>
</evidence>
<dbReference type="SUPFAM" id="SSF81431">
    <property type="entry name" value="Mitochondrial cytochrome c oxidase subunit VIIIb (aka IX)"/>
    <property type="match status" value="1"/>
</dbReference>
<comment type="subcellular location">
    <subcellularLocation>
        <location evidence="1">Mitochondrion inner membrane</location>
        <topology evidence="1">Single-pass membrane protein</topology>
    </subcellularLocation>
</comment>
<dbReference type="PANTHER" id="PTHR16717:SF5">
    <property type="entry name" value="CYTOCHROME C OXIDASE SUBUNIT 8, ISOFORM A"/>
    <property type="match status" value="1"/>
</dbReference>
<evidence type="ECO:0000313" key="11">
    <source>
        <dbReference type="EMBL" id="OCT81713.1"/>
    </source>
</evidence>
<organism evidence="11 12">
    <name type="scientific">Xenopus laevis</name>
    <name type="common">African clawed frog</name>
    <dbReference type="NCBI Taxonomy" id="8355"/>
    <lineage>
        <taxon>Eukaryota</taxon>
        <taxon>Metazoa</taxon>
        <taxon>Chordata</taxon>
        <taxon>Craniata</taxon>
        <taxon>Vertebrata</taxon>
        <taxon>Euteleostomi</taxon>
        <taxon>Amphibia</taxon>
        <taxon>Batrachia</taxon>
        <taxon>Anura</taxon>
        <taxon>Pipoidea</taxon>
        <taxon>Pipidae</taxon>
        <taxon>Xenopodinae</taxon>
        <taxon>Xenopus</taxon>
        <taxon>Xenopus</taxon>
    </lineage>
</organism>
<gene>
    <name evidence="11" type="ORF">XELAEV_18024221mg</name>
</gene>
<evidence type="ECO:0000313" key="12">
    <source>
        <dbReference type="Proteomes" id="UP000694892"/>
    </source>
</evidence>
<dbReference type="Gene3D" id="4.10.81.10">
    <property type="entry name" value="Cytochrome c oxidase, subunit 8"/>
    <property type="match status" value="1"/>
</dbReference>
<name>A0A974CXL3_XENLA</name>
<keyword evidence="4 10" id="KW-0812">Transmembrane</keyword>
<protein>
    <submittedName>
        <fullName evidence="11">Uncharacterized protein</fullName>
    </submittedName>
</protein>
<evidence type="ECO:0000256" key="10">
    <source>
        <dbReference type="SAM" id="Phobius"/>
    </source>
</evidence>
<evidence type="ECO:0000256" key="9">
    <source>
        <dbReference type="ARBA" id="ARBA00023136"/>
    </source>
</evidence>
<dbReference type="Proteomes" id="UP000694892">
    <property type="component" value="Chromosome 4S"/>
</dbReference>
<accession>A0A974CXL3</accession>